<organism evidence="2 3">
    <name type="scientific">Saliphagus infecundisoli</name>
    <dbReference type="NCBI Taxonomy" id="1849069"/>
    <lineage>
        <taxon>Archaea</taxon>
        <taxon>Methanobacteriati</taxon>
        <taxon>Methanobacteriota</taxon>
        <taxon>Stenosarchaea group</taxon>
        <taxon>Halobacteria</taxon>
        <taxon>Halobacteriales</taxon>
        <taxon>Natrialbaceae</taxon>
        <taxon>Saliphagus</taxon>
    </lineage>
</organism>
<proteinExistence type="predicted"/>
<accession>A0ABD5QEP9</accession>
<evidence type="ECO:0000256" key="1">
    <source>
        <dbReference type="SAM" id="Phobius"/>
    </source>
</evidence>
<comment type="caution">
    <text evidence="2">The sequence shown here is derived from an EMBL/GenBank/DDBJ whole genome shotgun (WGS) entry which is preliminary data.</text>
</comment>
<keyword evidence="3" id="KW-1185">Reference proteome</keyword>
<keyword evidence="1" id="KW-1133">Transmembrane helix</keyword>
<keyword evidence="1" id="KW-0472">Membrane</keyword>
<name>A0ABD5QEP9_9EURY</name>
<feature type="transmembrane region" description="Helical" evidence="1">
    <location>
        <begin position="21"/>
        <end position="40"/>
    </location>
</feature>
<dbReference type="EMBL" id="JBHSJG010000036">
    <property type="protein sequence ID" value="MFC4988035.1"/>
    <property type="molecule type" value="Genomic_DNA"/>
</dbReference>
<gene>
    <name evidence="2" type="ORF">ACFPFO_09770</name>
</gene>
<dbReference type="AlphaFoldDB" id="A0ABD5QEP9"/>
<evidence type="ECO:0000313" key="2">
    <source>
        <dbReference type="EMBL" id="MFC4988035.1"/>
    </source>
</evidence>
<reference evidence="2 3" key="1">
    <citation type="journal article" date="2019" name="Int. J. Syst. Evol. Microbiol.">
        <title>The Global Catalogue of Microorganisms (GCM) 10K type strain sequencing project: providing services to taxonomists for standard genome sequencing and annotation.</title>
        <authorList>
            <consortium name="The Broad Institute Genomics Platform"/>
            <consortium name="The Broad Institute Genome Sequencing Center for Infectious Disease"/>
            <person name="Wu L."/>
            <person name="Ma J."/>
        </authorList>
    </citation>
    <scope>NUCLEOTIDE SEQUENCE [LARGE SCALE GENOMIC DNA]</scope>
    <source>
        <strain evidence="2 3">CGMCC 1.15824</strain>
    </source>
</reference>
<dbReference type="RefSeq" id="WP_114578158.1">
    <property type="nucleotide sequence ID" value="NZ_JAIVEF010000001.1"/>
</dbReference>
<evidence type="ECO:0000313" key="3">
    <source>
        <dbReference type="Proteomes" id="UP001595925"/>
    </source>
</evidence>
<keyword evidence="1" id="KW-0812">Transmembrane</keyword>
<dbReference type="Proteomes" id="UP001595925">
    <property type="component" value="Unassembled WGS sequence"/>
</dbReference>
<protein>
    <submittedName>
        <fullName evidence="2">Uncharacterized protein</fullName>
    </submittedName>
</protein>
<feature type="transmembrane region" description="Helical" evidence="1">
    <location>
        <begin position="46"/>
        <end position="68"/>
    </location>
</feature>
<sequence>MRERADREDDSSIDRDVVVLAAGYLAVLVAGGAAIALALGRSPGPFLADLFSDPVWLFGTVFGLFVLLKASSKRRAE</sequence>